<comment type="caution">
    <text evidence="1">The sequence shown here is derived from an EMBL/GenBank/DDBJ whole genome shotgun (WGS) entry which is preliminary data.</text>
</comment>
<sequence>MRSACSRIPSTLRTMENALPISFETEFVPTSPKLTTRYDNEKKVTKSFLSIPSRFDNSGVFSKPAPMPPSWKSFVNPEGSIYFVHDSASTRIITDTPISEEQFPRFSNLIQYFEAHLLQQEIKLADTTEVYIQFDDSGYGCRYHYYIVDHITQQICWLEPVASGDVGFHSAASLSHLELQVKAEYFDHVQFFPSHEAEGRNMALPQLLGIFLQARTGASNICIDECPESEFAAIDHLTSPTATFGLSVEDNERACDILRTFQGLDHNSVEATWTAARLWHMVFNERFLNHYGEEVTRLDAGHSITDLPTREISSPFICISRVLCQVPEDYVHKLEIVWSDETVTQTRWRGLALEIHEEWKRAGAVGLAFLLSNCLIALAGQNLAALSVGIVLAQATLIASVALAVMYRQMPAYTTTDAIAFLSKACDEQRGFEKIAVFFSLPKALMCWTMVASAAQSLPVLLSFQRLDIWYGAFVLCICVMALVNLLLKMEPTILSWFGTRRDGRPQLDV</sequence>
<organism evidence="1 2">
    <name type="scientific">Phlebia brevispora</name>
    <dbReference type="NCBI Taxonomy" id="194682"/>
    <lineage>
        <taxon>Eukaryota</taxon>
        <taxon>Fungi</taxon>
        <taxon>Dikarya</taxon>
        <taxon>Basidiomycota</taxon>
        <taxon>Agaricomycotina</taxon>
        <taxon>Agaricomycetes</taxon>
        <taxon>Polyporales</taxon>
        <taxon>Meruliaceae</taxon>
        <taxon>Phlebia</taxon>
    </lineage>
</organism>
<name>A0ACC1SID3_9APHY</name>
<accession>A0ACC1SID3</accession>
<protein>
    <submittedName>
        <fullName evidence="1">Uncharacterized protein</fullName>
    </submittedName>
</protein>
<gene>
    <name evidence="1" type="ORF">NM688_g6248</name>
</gene>
<evidence type="ECO:0000313" key="1">
    <source>
        <dbReference type="EMBL" id="KAJ3540287.1"/>
    </source>
</evidence>
<reference evidence="1" key="1">
    <citation type="submission" date="2022-07" db="EMBL/GenBank/DDBJ databases">
        <title>Genome Sequence of Phlebia brevispora.</title>
        <authorList>
            <person name="Buettner E."/>
        </authorList>
    </citation>
    <scope>NUCLEOTIDE SEQUENCE</scope>
    <source>
        <strain evidence="1">MPL23</strain>
    </source>
</reference>
<keyword evidence="2" id="KW-1185">Reference proteome</keyword>
<proteinExistence type="predicted"/>
<dbReference type="EMBL" id="JANHOG010001258">
    <property type="protein sequence ID" value="KAJ3540287.1"/>
    <property type="molecule type" value="Genomic_DNA"/>
</dbReference>
<dbReference type="Proteomes" id="UP001148662">
    <property type="component" value="Unassembled WGS sequence"/>
</dbReference>
<evidence type="ECO:0000313" key="2">
    <source>
        <dbReference type="Proteomes" id="UP001148662"/>
    </source>
</evidence>